<dbReference type="RefSeq" id="WP_119953385.1">
    <property type="nucleotide sequence ID" value="NZ_QYUR01000002.1"/>
</dbReference>
<name>A0A418XKR3_9PSED</name>
<dbReference type="InterPro" id="IPR018680">
    <property type="entry name" value="DUF2164"/>
</dbReference>
<organism evidence="1 2">
    <name type="scientific">Pseudomonas cavernicola</name>
    <dbReference type="NCBI Taxonomy" id="2320866"/>
    <lineage>
        <taxon>Bacteria</taxon>
        <taxon>Pseudomonadati</taxon>
        <taxon>Pseudomonadota</taxon>
        <taxon>Gammaproteobacteria</taxon>
        <taxon>Pseudomonadales</taxon>
        <taxon>Pseudomonadaceae</taxon>
        <taxon>Pseudomonas</taxon>
    </lineage>
</organism>
<reference evidence="1 2" key="1">
    <citation type="submission" date="2018-09" db="EMBL/GenBank/DDBJ databases">
        <authorList>
            <person name="Zhu H."/>
        </authorList>
    </citation>
    <scope>NUCLEOTIDE SEQUENCE [LARGE SCALE GENOMIC DNA]</scope>
    <source>
        <strain evidence="1 2">K1S02-6</strain>
    </source>
</reference>
<protein>
    <submittedName>
        <fullName evidence="1">DUF2164 domain-containing protein</fullName>
    </submittedName>
</protein>
<evidence type="ECO:0000313" key="1">
    <source>
        <dbReference type="EMBL" id="RJG13063.1"/>
    </source>
</evidence>
<keyword evidence="2" id="KW-1185">Reference proteome</keyword>
<dbReference type="Proteomes" id="UP000284021">
    <property type="component" value="Unassembled WGS sequence"/>
</dbReference>
<gene>
    <name evidence="1" type="ORF">D3879_07260</name>
</gene>
<proteinExistence type="predicted"/>
<sequence>MARAKHKAPSLSLEAAQKTAAVAAIKDFLEERFELQLGSFEAQEVLDLFTREVAPLFYNKAIADVQAHLADRFLSIESDLWALEKS</sequence>
<accession>A0A418XKR3</accession>
<dbReference type="OrthoDB" id="6629495at2"/>
<comment type="caution">
    <text evidence="1">The sequence shown here is derived from an EMBL/GenBank/DDBJ whole genome shotgun (WGS) entry which is preliminary data.</text>
</comment>
<dbReference type="Pfam" id="PF09932">
    <property type="entry name" value="DUF2164"/>
    <property type="match status" value="1"/>
</dbReference>
<evidence type="ECO:0000313" key="2">
    <source>
        <dbReference type="Proteomes" id="UP000284021"/>
    </source>
</evidence>
<dbReference type="EMBL" id="QYUR01000002">
    <property type="protein sequence ID" value="RJG13063.1"/>
    <property type="molecule type" value="Genomic_DNA"/>
</dbReference>
<dbReference type="AlphaFoldDB" id="A0A418XKR3"/>